<dbReference type="STRING" id="886377.Murru_0225"/>
<dbReference type="EMBL" id="CP002999">
    <property type="protein sequence ID" value="AEM69281.1"/>
    <property type="molecule type" value="Genomic_DNA"/>
</dbReference>
<organism evidence="1 2">
    <name type="scientific">Allomuricauda ruestringensis (strain DSM 13258 / CIP 107369 / LMG 19739 / B1)</name>
    <name type="common">Muricauda ruestringensis</name>
    <dbReference type="NCBI Taxonomy" id="886377"/>
    <lineage>
        <taxon>Bacteria</taxon>
        <taxon>Pseudomonadati</taxon>
        <taxon>Bacteroidota</taxon>
        <taxon>Flavobacteriia</taxon>
        <taxon>Flavobacteriales</taxon>
        <taxon>Flavobacteriaceae</taxon>
        <taxon>Flagellimonas</taxon>
    </lineage>
</organism>
<dbReference type="HOGENOM" id="CLU_071575_0_0_10"/>
<evidence type="ECO:0000313" key="2">
    <source>
        <dbReference type="Proteomes" id="UP000008908"/>
    </source>
</evidence>
<dbReference type="SUPFAM" id="SSF52172">
    <property type="entry name" value="CheY-like"/>
    <property type="match status" value="1"/>
</dbReference>
<gene>
    <name evidence="1" type="ordered locus">Murru_0225</name>
</gene>
<dbReference type="OrthoDB" id="7284229at2"/>
<reference evidence="2" key="1">
    <citation type="submission" date="2011-08" db="EMBL/GenBank/DDBJ databases">
        <title>The complete genome of Muricauda ruestringensis DSM 13258.</title>
        <authorList>
            <person name="Lucas S."/>
            <person name="Han J."/>
            <person name="Lapidus A."/>
            <person name="Bruce D."/>
            <person name="Goodwin L."/>
            <person name="Pitluck S."/>
            <person name="Peters L."/>
            <person name="Kyrpides N."/>
            <person name="Mavromatis K."/>
            <person name="Ivanova N."/>
            <person name="Ovchinnikova G."/>
            <person name="Teshima H."/>
            <person name="Detter J.C."/>
            <person name="Tapia R."/>
            <person name="Han C."/>
            <person name="Land M."/>
            <person name="Hauser L."/>
            <person name="Markowitz V."/>
            <person name="Cheng J.-F."/>
            <person name="Hugenholtz P."/>
            <person name="Woyke T."/>
            <person name="Wu D."/>
            <person name="Spring S."/>
            <person name="Schroeder M."/>
            <person name="Brambilla E."/>
            <person name="Klenk H.-P."/>
            <person name="Eisen J.A."/>
        </authorList>
    </citation>
    <scope>NUCLEOTIDE SEQUENCE [LARGE SCALE GENOMIC DNA]</scope>
    <source>
        <strain evidence="2">DSM 13258 / LMG 19739 / B1</strain>
    </source>
</reference>
<dbReference type="AlphaFoldDB" id="G2PRA0"/>
<dbReference type="Gene3D" id="3.40.50.2300">
    <property type="match status" value="1"/>
</dbReference>
<name>G2PRA0_ALLRU</name>
<proteinExistence type="predicted"/>
<dbReference type="eggNOG" id="COG0784">
    <property type="taxonomic scope" value="Bacteria"/>
</dbReference>
<reference evidence="1 2" key="2">
    <citation type="journal article" date="2012" name="Stand. Genomic Sci.">
        <title>Complete genome sequence of the facultatively anaerobic, appendaged bacterium Muricauda ruestringensis type strain (B1(T)).</title>
        <authorList>
            <person name="Huntemann M."/>
            <person name="Teshima H."/>
            <person name="Lapidus A."/>
            <person name="Nolan M."/>
            <person name="Lucas S."/>
            <person name="Hammon N."/>
            <person name="Deshpande S."/>
            <person name="Cheng J.F."/>
            <person name="Tapia R."/>
            <person name="Goodwin L.A."/>
            <person name="Pitluck S."/>
            <person name="Liolios K."/>
            <person name="Pagani I."/>
            <person name="Ivanova N."/>
            <person name="Mavromatis K."/>
            <person name="Mikhailova N."/>
            <person name="Pati A."/>
            <person name="Chen A."/>
            <person name="Palaniappan K."/>
            <person name="Land M."/>
            <person name="Hauser L."/>
            <person name="Pan C."/>
            <person name="Brambilla E.M."/>
            <person name="Rohde M."/>
            <person name="Spring S."/>
            <person name="Goker M."/>
            <person name="Detter J.C."/>
            <person name="Bristow J."/>
            <person name="Eisen J.A."/>
            <person name="Markowitz V."/>
            <person name="Hugenholtz P."/>
            <person name="Kyrpides N.C."/>
            <person name="Klenk H.P."/>
            <person name="Woyke T."/>
        </authorList>
    </citation>
    <scope>NUCLEOTIDE SEQUENCE [LARGE SCALE GENOMIC DNA]</scope>
    <source>
        <strain evidence="2">DSM 13258 / LMG 19739 / B1</strain>
    </source>
</reference>
<evidence type="ECO:0000313" key="1">
    <source>
        <dbReference type="EMBL" id="AEM69281.1"/>
    </source>
</evidence>
<accession>G2PRA0</accession>
<dbReference type="InterPro" id="IPR011006">
    <property type="entry name" value="CheY-like_superfamily"/>
</dbReference>
<dbReference type="KEGG" id="mrs:Murru_0225"/>
<dbReference type="Proteomes" id="UP000008908">
    <property type="component" value="Chromosome"/>
</dbReference>
<keyword evidence="2" id="KW-1185">Reference proteome</keyword>
<dbReference type="RefSeq" id="WP_014031565.1">
    <property type="nucleotide sequence ID" value="NC_015945.1"/>
</dbReference>
<protein>
    <submittedName>
        <fullName evidence="1">Uncharacterized protein</fullName>
    </submittedName>
</protein>
<sequence length="303" mass="35319">MKLDYKIIWVEDKIDTKPFLALRQTINEHLVNEFFNVQFETAEDFDEFKEKYEASETFDLIITDLNLNESHGSQVIDFVRDVKHIMTEIFFYSANSELSATNLVNSSRITFHQMDEASAYRELGASIMDLINLTISKFQNIVTMRGMIMQETSSLDLKMDNIVKAQLKNPKLSDEIKPVIENIFDNIFANAEEKYNKAKARKSKDIFRDNILFNSSQKIFALGEILKILKKENFSEDYSKEIILIRNQFAHAELMKNEDGKEYFKVKGEEVYFDENLCREIRKNIIKHVNNISGLESKLDSNA</sequence>